<evidence type="ECO:0000259" key="23">
    <source>
        <dbReference type="PROSITE" id="PS51218"/>
    </source>
</evidence>
<feature type="domain" description="SF3 helicase" evidence="23">
    <location>
        <begin position="1380"/>
        <end position="1543"/>
    </location>
</feature>
<reference evidence="25" key="2">
    <citation type="submission" date="2024-02" db="EMBL/GenBank/DDBJ databases">
        <authorList>
            <person name="Hu B."/>
        </authorList>
    </citation>
    <scope>NUCLEOTIDE SEQUENCE</scope>
    <source>
        <strain evidence="25">14A/Kenya/RNALIV2221/2016</strain>
    </source>
</reference>
<dbReference type="InterPro" id="IPR043502">
    <property type="entry name" value="DNA/RNA_pol_sf"/>
</dbReference>
<dbReference type="SUPFAM" id="SSF56672">
    <property type="entry name" value="DNA/RNA polymerases"/>
    <property type="match status" value="1"/>
</dbReference>
<dbReference type="Pfam" id="PF08727">
    <property type="entry name" value="P3A"/>
    <property type="match status" value="1"/>
</dbReference>
<reference evidence="25" key="1">
    <citation type="journal article" date="2024" name="Microbiome">
        <title>Substantial viral diversity in bats and rodents from East Africa: insights into evolution, recombination, and cocirculation.</title>
        <authorList>
            <person name="Wang D."/>
            <person name="Yang X."/>
            <person name="Ren Z."/>
            <person name="Hu B."/>
            <person name="Zhao H."/>
            <person name="Yang K."/>
            <person name="Shi P."/>
            <person name="Zhang Z."/>
            <person name="Feng Q."/>
            <person name="Nawenja C.V."/>
            <person name="Obanda V."/>
            <person name="Robert K."/>
            <person name="Nalikka B."/>
            <person name="Waruhiu C.N."/>
            <person name="Ochola G.O."/>
            <person name="Onyuok S.O."/>
            <person name="Ochieng H."/>
            <person name="Li B."/>
            <person name="Zhu Y."/>
            <person name="Si H."/>
            <person name="Yin J."/>
            <person name="Kristiansen K."/>
            <person name="Jin X."/>
            <person name="Xu X."/>
            <person name="Xiao M."/>
            <person name="Agwanda B."/>
            <person name="Ommeh S."/>
            <person name="Li J."/>
            <person name="Shi Z.L."/>
        </authorList>
    </citation>
    <scope>NUCLEOTIDE SEQUENCE</scope>
    <source>
        <strain evidence="25">14A/Kenya/RNALIV2221/2016</strain>
    </source>
</reference>
<dbReference type="InterPro" id="IPR000605">
    <property type="entry name" value="Helicase_SF3_ssDNA/RNA_vir"/>
</dbReference>
<keyword evidence="15" id="KW-0347">Helicase</keyword>
<feature type="region of interest" description="Disordered" evidence="22">
    <location>
        <begin position="1142"/>
        <end position="1167"/>
    </location>
</feature>
<keyword evidence="21" id="KW-0449">Lipoprotein</keyword>
<evidence type="ECO:0000256" key="20">
    <source>
        <dbReference type="ARBA" id="ARBA00023200"/>
    </source>
</evidence>
<evidence type="ECO:0000259" key="24">
    <source>
        <dbReference type="PROSITE" id="PS51874"/>
    </source>
</evidence>
<dbReference type="GO" id="GO:0003968">
    <property type="term" value="F:RNA-directed RNA polymerase activity"/>
    <property type="evidence" value="ECO:0007669"/>
    <property type="project" value="UniProtKB-KW"/>
</dbReference>
<keyword evidence="12" id="KW-0519">Myristate</keyword>
<dbReference type="GO" id="GO:0006508">
    <property type="term" value="P:proteolysis"/>
    <property type="evidence" value="ECO:0007669"/>
    <property type="project" value="UniProtKB-KW"/>
</dbReference>
<evidence type="ECO:0000256" key="8">
    <source>
        <dbReference type="ARBA" id="ARBA00022670"/>
    </source>
</evidence>
<dbReference type="CDD" id="cd00205">
    <property type="entry name" value="rhv_like"/>
    <property type="match status" value="3"/>
</dbReference>
<dbReference type="EMBL" id="PP711916">
    <property type="protein sequence ID" value="XBH23988.1"/>
    <property type="molecule type" value="Genomic_RNA"/>
</dbReference>
<dbReference type="InterPro" id="IPR044067">
    <property type="entry name" value="PCV_3C_PRO"/>
</dbReference>
<evidence type="ECO:0000256" key="5">
    <source>
        <dbReference type="ARBA" id="ARBA00022520"/>
    </source>
</evidence>
<dbReference type="SUPFAM" id="SSF88633">
    <property type="entry name" value="Positive stranded ssRNA viruses"/>
    <property type="match status" value="2"/>
</dbReference>
<evidence type="ECO:0000256" key="7">
    <source>
        <dbReference type="ARBA" id="ARBA00022561"/>
    </source>
</evidence>
<dbReference type="Pfam" id="PF22663">
    <property type="entry name" value="Rhv_5"/>
    <property type="match status" value="1"/>
</dbReference>
<keyword evidence="7" id="KW-0167">Capsid protein</keyword>
<dbReference type="SUPFAM" id="SSF50494">
    <property type="entry name" value="Trypsin-like serine proteases"/>
    <property type="match status" value="2"/>
</dbReference>
<evidence type="ECO:0000313" key="25">
    <source>
        <dbReference type="EMBL" id="XBH23988.1"/>
    </source>
</evidence>
<dbReference type="InterPro" id="IPR001676">
    <property type="entry name" value="Picornavirus_capsid"/>
</dbReference>
<evidence type="ECO:0000256" key="18">
    <source>
        <dbReference type="ARBA" id="ARBA00022870"/>
    </source>
</evidence>
<dbReference type="GO" id="GO:0004197">
    <property type="term" value="F:cysteine-type endopeptidase activity"/>
    <property type="evidence" value="ECO:0007669"/>
    <property type="project" value="InterPro"/>
</dbReference>
<keyword evidence="5" id="KW-0191">Covalent protein-RNA linkage</keyword>
<keyword evidence="13" id="KW-0547">Nucleotide-binding</keyword>
<dbReference type="GO" id="GO:0005198">
    <property type="term" value="F:structural molecule activity"/>
    <property type="evidence" value="ECO:0007669"/>
    <property type="project" value="InterPro"/>
</dbReference>
<dbReference type="InterPro" id="IPR033703">
    <property type="entry name" value="Rhv-like"/>
</dbReference>
<dbReference type="GO" id="GO:0019028">
    <property type="term" value="C:viral capsid"/>
    <property type="evidence" value="ECO:0007669"/>
    <property type="project" value="UniProtKB-KW"/>
</dbReference>
<evidence type="ECO:0000256" key="12">
    <source>
        <dbReference type="ARBA" id="ARBA00022707"/>
    </source>
</evidence>
<dbReference type="InterPro" id="IPR029053">
    <property type="entry name" value="Viral_coat"/>
</dbReference>
<dbReference type="InterPro" id="IPR059138">
    <property type="entry name" value="Pico_VP1"/>
</dbReference>
<dbReference type="Gene3D" id="2.60.120.20">
    <property type="match status" value="3"/>
</dbReference>
<dbReference type="Gene3D" id="2.40.10.10">
    <property type="entry name" value="Trypsin-like serine proteases"/>
    <property type="match status" value="1"/>
</dbReference>
<dbReference type="GO" id="GO:0017111">
    <property type="term" value="F:ribonucleoside triphosphate phosphatase activity"/>
    <property type="evidence" value="ECO:0007669"/>
    <property type="project" value="InterPro"/>
</dbReference>
<evidence type="ECO:0000256" key="14">
    <source>
        <dbReference type="ARBA" id="ARBA00022801"/>
    </source>
</evidence>
<sequence>MVASSGLRSIALVERFVNLSDTRTTLFHKPLSRRITMAVLSNTILQAFQLLGKTGKVRVIWTCIGCDLLGYQMKARIVGGSTNDRYNTANINFGASVSKSETGNKPVDAQAGRDLTIINYYGTDYAMAKTDALQTMDPEKFTKPITALMGGPALKSPTVEECGYSDRVMQLTAGNSTITTQEAVDAIVAYAHWPVPSNGSGEAIDKLSTPGPAVDRFYTLDSVDWTTSFPGYFWRLPGALSDLGVFGQNCTYHYLMRAGFCVHLQLNASKFHQGCVMLVAIPECEMTTTSGLQDTGELLAEFYIRYPIHQMTIFPHQFVNLRTNNSATLILPYVNSVPAENAITHNYWTVCVLPIAPLQYNTGASTVVPMTISIAPMHAEFSGLRQPVPVRQGVPVFEIPGSGQFVTTIRNSGFPLYPEFQATHSHFIPGEVTNLVEVMQIDTFCRGPNGSANILLDVGQRTTTPLLTFDMDLNSEFFQTTYLARCCKWFTNYRGSIRLTFTFCGSAMATGKLLLSYTPPGGDAPTSRRDAMLATHMVWDLGLQSSVTFIVPWISQTQYRFPNTTGNIYNYAGYVTVWYQTSIVVPPGAPSTCAITIMAGACEDFQVRLPTDNAYYQGIGDTLGKIIEQRIETSLKSVDVPAVGNAMTTGDDLVAQTGDAPALTASETGASTTTSPETVMETRSVPVSFSARESCIENFFSRYAAVKGGTQDWGQINTGKTPFLLDLPLTFNDVSTQLAIKAKYHMFTYFRCAFDIVVVVENESFEYVTGNAGSGTTAANSYPVKFEMAFVPPGGPSLAQFNASAWDMPTLPKVFFTSNGVPASVRIPFMSVANAYRTFFDGFSTFSGGTYGNDPGNMIGTLYIRNFLNILQTGVESVRYRTHWKVFARPVNVHAWCPRPIVSLKSTSRALRSHTRVICVEDEDENQSHLLIGQGPWGTDVMNFSSDSEMEWEFVSSIIKSPPPQRYFQWLEKCPVYESDGALYHILPVAHNLGVANHHLLLGPVTVKMVRGPSTWTVEHMDLAKDLCILKFPDGSLDPIPCCDCKKPRNAWIMNAADKCNTIYVEETCFSERERFLEQDHVPAHWQTGCIRAQVSSGPGWCGSPMFCARGLCGFVTGGTFSTTLVTALAAVDQLHQMEVQPHAEGPQSYQVGQRTRHHRKRRKNAHRNWCATEQGPMDWIRQLGSAFGVSAASSAFTEAKNLVGKHLGETASTGVSNKITGWLIKAICATVLISRSENVAETAACVGVMIGVDLVNSSPFEWVKHQVFSLFGIKHQQGPTEWLKEFNVFCTTARGLDWIGREITRFVQWIQGFVNQMKPEYQDYMQCMKCFPDLMNSIDKFEKARGSFPLEDVKKVVHNMRLLKQMVDKYGCSDTQVVRQVMQYYEKVKDLEKTMTETRHEPVALLIKGGPGSGKSLATTIIGRAIAKYEGSGQVYCLPPDAKHFDGYCQQPVVIMDDVGQNPDGEDLKLFCQMVSSTEFIPPMAELQNKGKPFTSEYVLASSNCCELKPPTISTPAALKRRFYRDLTLNIKSDFSVNGKLDAAAALKKCEHMPKTPFFTHCCPLICGAAVTLQDHKLNDYTVQDVVDDMINEQRRRAACVDKLEALFQGPPCSVCTESVAEFTHAKVVVETDGWLQSEFDKEGCCLKTFEEQAAEKRISLKPLPREVADLLRAVPDERIIRYCAEQGWCLDPVNVTVTRQHVWTWIETLEVILLGLAMAVGVVGIIMSVYRLFAREQGPYAGPSTKKVAPPTLRKTVVAQGPNYQFEQRLFSTSLFDVETLSGHYSGLGLYDQWLLLPRHVQVDTKLKIEGVEFSILDSVELVNKDGPLELMVVKIDRPVKFRDIRKFFPDSFTRFDKCTLLVNNENFRQMFCPVGHATRYGRLNLSGSYVQNTCMYPFPTKCGQCGGVVTSNSKIIAMHIGGDGLNGYGAILTSKMFALLDQPQQPQGEIVSKKESAVKINVNAKTKLRPSVFHDVFEGTKEPAALHPHDKRLEVELDAAMFGKYKGNREVACPELDVAIAHYTSQLQTLLPANVTDPLPLEDVVYGIENLDGLDLNTSAGYPYNVKGIRKRDLIPERGEPLTKLTEALDLHGKYLLHMHCIIQR</sequence>
<evidence type="ECO:0000256" key="1">
    <source>
        <dbReference type="ARBA" id="ARBA00004192"/>
    </source>
</evidence>
<evidence type="ECO:0000256" key="2">
    <source>
        <dbReference type="ARBA" id="ARBA00004328"/>
    </source>
</evidence>
<dbReference type="Pfam" id="PF00910">
    <property type="entry name" value="RNA_helicase"/>
    <property type="match status" value="1"/>
</dbReference>
<keyword evidence="9" id="KW-0808">Transferase</keyword>
<dbReference type="GO" id="GO:0003723">
    <property type="term" value="F:RNA binding"/>
    <property type="evidence" value="ECO:0007669"/>
    <property type="project" value="InterPro"/>
</dbReference>
<evidence type="ECO:0000256" key="17">
    <source>
        <dbReference type="ARBA" id="ARBA00022844"/>
    </source>
</evidence>
<comment type="subcellular location">
    <subcellularLocation>
        <location evidence="1">Host cytoplasm</location>
    </subcellularLocation>
    <subcellularLocation>
        <location evidence="3">Host membrane</location>
    </subcellularLocation>
    <subcellularLocation>
        <location evidence="2">Virion</location>
    </subcellularLocation>
</comment>
<keyword evidence="15" id="KW-0067">ATP-binding</keyword>
<dbReference type="InterPro" id="IPR043504">
    <property type="entry name" value="Peptidase_S1_PA_chymotrypsin"/>
</dbReference>
<dbReference type="GO" id="GO:0003724">
    <property type="term" value="F:RNA helicase activity"/>
    <property type="evidence" value="ECO:0007669"/>
    <property type="project" value="InterPro"/>
</dbReference>
<dbReference type="Gene3D" id="4.10.880.10">
    <property type="entry name" value="Poliovirus 3D polymerase Domain 1 (Nucleotidyltransferase)"/>
    <property type="match status" value="1"/>
</dbReference>
<evidence type="ECO:0000256" key="16">
    <source>
        <dbReference type="ARBA" id="ARBA00022807"/>
    </source>
</evidence>
<dbReference type="Gene3D" id="2.40.10.120">
    <property type="match status" value="1"/>
</dbReference>
<feature type="compositionally biased region" description="Basic residues" evidence="22">
    <location>
        <begin position="1155"/>
        <end position="1167"/>
    </location>
</feature>
<evidence type="ECO:0000256" key="11">
    <source>
        <dbReference type="ARBA" id="ARBA00022706"/>
    </source>
</evidence>
<dbReference type="InterPro" id="IPR014838">
    <property type="entry name" value="P3A"/>
</dbReference>
<keyword evidence="10" id="KW-0548">Nucleotidyltransferase</keyword>
<feature type="domain" description="Peptidase C3" evidence="24">
    <location>
        <begin position="1763"/>
        <end position="1940"/>
    </location>
</feature>
<keyword evidence="14" id="KW-0378">Hydrolase</keyword>
<evidence type="ECO:0000256" key="22">
    <source>
        <dbReference type="SAM" id="MobiDB-lite"/>
    </source>
</evidence>
<keyword evidence="17" id="KW-0946">Virion</keyword>
<evidence type="ECO:0000256" key="10">
    <source>
        <dbReference type="ARBA" id="ARBA00022695"/>
    </source>
</evidence>
<evidence type="ECO:0000256" key="9">
    <source>
        <dbReference type="ARBA" id="ARBA00022679"/>
    </source>
</evidence>
<dbReference type="SUPFAM" id="SSF52540">
    <property type="entry name" value="P-loop containing nucleoside triphosphate hydrolases"/>
    <property type="match status" value="1"/>
</dbReference>
<dbReference type="Pfam" id="PF00548">
    <property type="entry name" value="Peptidase_C3"/>
    <property type="match status" value="1"/>
</dbReference>
<dbReference type="Gene3D" id="6.10.20.20">
    <property type="entry name" value="Poliovirus 3A protein-like"/>
    <property type="match status" value="1"/>
</dbReference>
<evidence type="ECO:0000256" key="4">
    <source>
        <dbReference type="ARBA" id="ARBA00022484"/>
    </source>
</evidence>
<keyword evidence="8" id="KW-0645">Protease</keyword>
<dbReference type="InterPro" id="IPR036203">
    <property type="entry name" value="P3A_soluble_dom"/>
</dbReference>
<accession>A0AAU7E319</accession>
<dbReference type="InterPro" id="IPR027417">
    <property type="entry name" value="P-loop_NTPase"/>
</dbReference>
<name>A0AAU7E319_9VIRU</name>
<dbReference type="Pfam" id="PF00073">
    <property type="entry name" value="Rhv"/>
    <property type="match status" value="2"/>
</dbReference>
<dbReference type="PROSITE" id="PS51874">
    <property type="entry name" value="PCV_3C_PRO"/>
    <property type="match status" value="1"/>
</dbReference>
<keyword evidence="18" id="KW-1043">Host membrane</keyword>
<evidence type="ECO:0000256" key="13">
    <source>
        <dbReference type="ARBA" id="ARBA00022741"/>
    </source>
</evidence>
<dbReference type="InterPro" id="IPR000199">
    <property type="entry name" value="Peptidase_C3A/C3B_picornavir"/>
</dbReference>
<keyword evidence="4" id="KW-0696">RNA-directed RNA polymerase</keyword>
<evidence type="ECO:0000256" key="19">
    <source>
        <dbReference type="ARBA" id="ARBA00023136"/>
    </source>
</evidence>
<keyword evidence="19" id="KW-0472">Membrane</keyword>
<keyword evidence="16" id="KW-0788">Thiol protease</keyword>
<keyword evidence="20" id="KW-1035">Host cytoplasm</keyword>
<evidence type="ECO:0000256" key="15">
    <source>
        <dbReference type="ARBA" id="ARBA00022806"/>
    </source>
</evidence>
<organism evidence="25">
    <name type="scientific">Aethomys rat picornavirus</name>
    <dbReference type="NCBI Taxonomy" id="3141854"/>
    <lineage>
        <taxon>Viruses</taxon>
        <taxon>Riboviria</taxon>
        <taxon>Orthornavirae</taxon>
        <taxon>Pisuviricota</taxon>
        <taxon>Pisoniviricetes</taxon>
        <taxon>Picornavirales</taxon>
    </lineage>
</organism>
<dbReference type="InterPro" id="IPR014759">
    <property type="entry name" value="Helicase_SF3_ssRNA_vir"/>
</dbReference>
<keyword evidence="6" id="KW-0597">Phosphoprotein</keyword>
<dbReference type="InterPro" id="IPR009003">
    <property type="entry name" value="Peptidase_S1_PA"/>
</dbReference>
<proteinExistence type="predicted"/>
<dbReference type="GO" id="GO:0000166">
    <property type="term" value="F:nucleotide binding"/>
    <property type="evidence" value="ECO:0007669"/>
    <property type="project" value="UniProtKB-KW"/>
</dbReference>
<dbReference type="SUPFAM" id="SSF89043">
    <property type="entry name" value="Soluble domain of poliovirus core protein 3a"/>
    <property type="match status" value="1"/>
</dbReference>
<keyword evidence="11" id="KW-1143">T=pseudo3 icosahedral capsid protein</keyword>
<evidence type="ECO:0000256" key="21">
    <source>
        <dbReference type="ARBA" id="ARBA00023288"/>
    </source>
</evidence>
<evidence type="ECO:0000256" key="3">
    <source>
        <dbReference type="ARBA" id="ARBA00004551"/>
    </source>
</evidence>
<protein>
    <submittedName>
        <fullName evidence="25">Polyprotein</fullName>
    </submittedName>
</protein>
<evidence type="ECO:0000256" key="6">
    <source>
        <dbReference type="ARBA" id="ARBA00022553"/>
    </source>
</evidence>
<dbReference type="PROSITE" id="PS51218">
    <property type="entry name" value="SF3_HELICASE_2"/>
    <property type="match status" value="1"/>
</dbReference>